<organism evidence="2 3">
    <name type="scientific">Mycoplana rhizolycopersici</name>
    <dbReference type="NCBI Taxonomy" id="2746702"/>
    <lineage>
        <taxon>Bacteria</taxon>
        <taxon>Pseudomonadati</taxon>
        <taxon>Pseudomonadota</taxon>
        <taxon>Alphaproteobacteria</taxon>
        <taxon>Hyphomicrobiales</taxon>
        <taxon>Rhizobiaceae</taxon>
        <taxon>Mycoplana</taxon>
    </lineage>
</organism>
<evidence type="ECO:0000256" key="1">
    <source>
        <dbReference type="SAM" id="MobiDB-lite"/>
    </source>
</evidence>
<protein>
    <submittedName>
        <fullName evidence="2">Uncharacterized protein</fullName>
    </submittedName>
</protein>
<proteinExistence type="predicted"/>
<sequence length="589" mass="64642">MFDRADYPYTETFVREAIQNTLDARLDAGRPAIIRFGFHQAALSSRRAFLEGAVKFREIADFPPVEDWQNGQINWVTIEDFNTRGLDGSLDDRLGNFWNYWLNFGVSNKDGAKRGGRGIGRVTFLIASRMQTVLALTRRVDDGVTAACGMTLLRTMRTEGVVRTTHAYLADNEKDDVFGLHVAGDFNNGLAAAFSLNGYNSAPTNSGLALIIPYPHADLTPEGILASAVEHFAPAILNGSLVVQVDDVTLDKGSIEEVGVSVAEKFHTRSIRDDVRRYLDLIAIGMSATSELKVDSKSGLAALRDTDQIKAMQEACAAGKKIALKLSFSLKKNDVTLPVSLRAVLAKTPDDQLPIDRFFREGMSLPEVKSSMPGELDLVLLVDDENLATFLNLCEGKAHLDLLESKEVRAKLEKNGYHLPILLKRFIKGLPTELRALLTPDITQPEIDVFDAFFALPDDSSEKKKSKGAKADVSPAPPVPPPLPKISPIVMETLPDGFRVAANPSYGDWPVNVSVTMAYADGTRKPAWSIYDFALENLSPQIADCDANFSNNKLTARNCGPAFAVEVTGFDVLRELDTHIKVWKNAQND</sequence>
<gene>
    <name evidence="2" type="ORF">HV823_05620</name>
</gene>
<dbReference type="EMBL" id="JABXYK010000003">
    <property type="protein sequence ID" value="NVP54729.1"/>
    <property type="molecule type" value="Genomic_DNA"/>
</dbReference>
<reference evidence="2 3" key="1">
    <citation type="submission" date="2020-06" db="EMBL/GenBank/DDBJ databases">
        <title>Rhizobium sp.nov. isolated from the tomato plant.</title>
        <authorList>
            <person name="Thin K.K."/>
            <person name="Zhang X."/>
            <person name="He S."/>
        </authorList>
    </citation>
    <scope>NUCLEOTIDE SEQUENCE [LARGE SCALE GENOMIC DNA]</scope>
    <source>
        <strain evidence="2 3">DBTS2</strain>
    </source>
</reference>
<accession>A0ABX2QAH5</accession>
<evidence type="ECO:0000313" key="2">
    <source>
        <dbReference type="EMBL" id="NVP54729.1"/>
    </source>
</evidence>
<dbReference type="Proteomes" id="UP000659172">
    <property type="component" value="Unassembled WGS sequence"/>
</dbReference>
<feature type="region of interest" description="Disordered" evidence="1">
    <location>
        <begin position="461"/>
        <end position="484"/>
    </location>
</feature>
<feature type="compositionally biased region" description="Pro residues" evidence="1">
    <location>
        <begin position="475"/>
        <end position="484"/>
    </location>
</feature>
<comment type="caution">
    <text evidence="2">The sequence shown here is derived from an EMBL/GenBank/DDBJ whole genome shotgun (WGS) entry which is preliminary data.</text>
</comment>
<name>A0ABX2QAH5_9HYPH</name>
<keyword evidence="3" id="KW-1185">Reference proteome</keyword>
<dbReference type="RefSeq" id="WP_142174792.1">
    <property type="nucleotide sequence ID" value="NZ_JABXYK010000003.1"/>
</dbReference>
<evidence type="ECO:0000313" key="3">
    <source>
        <dbReference type="Proteomes" id="UP000659172"/>
    </source>
</evidence>